<gene>
    <name evidence="2" type="ORF">BESB_030810</name>
</gene>
<name>A0A2A9M6E1_BESBE</name>
<comment type="caution">
    <text evidence="2">The sequence shown here is derived from an EMBL/GenBank/DDBJ whole genome shotgun (WGS) entry which is preliminary data.</text>
</comment>
<dbReference type="KEGG" id="bbes:BESB_030810"/>
<dbReference type="Proteomes" id="UP000224006">
    <property type="component" value="Chromosome XIII"/>
</dbReference>
<keyword evidence="3" id="KW-1185">Reference proteome</keyword>
<reference evidence="2 3" key="1">
    <citation type="submission" date="2017-09" db="EMBL/GenBank/DDBJ databases">
        <title>Genome sequencing of Besnoitia besnoiti strain Bb-Ger1.</title>
        <authorList>
            <person name="Schares G."/>
            <person name="Venepally P."/>
            <person name="Lorenzi H.A."/>
        </authorList>
    </citation>
    <scope>NUCLEOTIDE SEQUENCE [LARGE SCALE GENOMIC DNA]</scope>
    <source>
        <strain evidence="2 3">Bb-Ger1</strain>
    </source>
</reference>
<dbReference type="OrthoDB" id="333014at2759"/>
<evidence type="ECO:0000313" key="3">
    <source>
        <dbReference type="Proteomes" id="UP000224006"/>
    </source>
</evidence>
<evidence type="ECO:0000256" key="1">
    <source>
        <dbReference type="SAM" id="MobiDB-lite"/>
    </source>
</evidence>
<feature type="region of interest" description="Disordered" evidence="1">
    <location>
        <begin position="227"/>
        <end position="252"/>
    </location>
</feature>
<accession>A0A2A9M6E1</accession>
<protein>
    <submittedName>
        <fullName evidence="2">Uncharacterized protein</fullName>
    </submittedName>
</protein>
<dbReference type="RefSeq" id="XP_029215216.1">
    <property type="nucleotide sequence ID" value="XM_029361749.1"/>
</dbReference>
<feature type="compositionally biased region" description="Basic and acidic residues" evidence="1">
    <location>
        <begin position="296"/>
        <end position="308"/>
    </location>
</feature>
<proteinExistence type="predicted"/>
<organism evidence="2 3">
    <name type="scientific">Besnoitia besnoiti</name>
    <name type="common">Apicomplexan protozoan</name>
    <dbReference type="NCBI Taxonomy" id="94643"/>
    <lineage>
        <taxon>Eukaryota</taxon>
        <taxon>Sar</taxon>
        <taxon>Alveolata</taxon>
        <taxon>Apicomplexa</taxon>
        <taxon>Conoidasida</taxon>
        <taxon>Coccidia</taxon>
        <taxon>Eucoccidiorida</taxon>
        <taxon>Eimeriorina</taxon>
        <taxon>Sarcocystidae</taxon>
        <taxon>Besnoitia</taxon>
    </lineage>
</organism>
<dbReference type="GeneID" id="40308133"/>
<dbReference type="AlphaFoldDB" id="A0A2A9M6E1"/>
<sequence length="625" mass="67253">MAQFPFLFGRVLLPARWVVLLFGVSVSSWLTPLSDGASGCGFLQRPAVPLLSAGAVYVSTLTRGLSPSVFSYRFQRSGAQSLRHSPLYEDISSKEAVLNMRECYSLGKQPADSTACHGGASTVAPRGAPGANVNLRATSALQPPKKGFPRATPLPCAHLFSSLSRFSAASPLSAVRTLRVAPRSLALRVFSLALRNGRLADLSENRGDSSSSFLLLDSSSSELQKACADSAAARAGTDPQTASGASWTELPSKERRQRELVSAILRTIPVYTVVLKETQQLVPAFFPSHPAGGAESPHREPREQEAAHGKGKGRRNMRQELEKLLSEQVKTLEDLERRKGVSKARGLGLFFLSPRDAAAYLKHVQSQRAGEGSSLHGGRRPPLLEIATTSLASVYPLLLPPYPTDLPAQLTAAASASRTGSGPDGRWLGLGALRRVFFGWKDAAETPGAWGSSQDGAETPYLFSRFVLVPDTSQLDALLAEEGSESSFVGTPLFYVSHTPRIPWSLLSKTMPGASAPFSLYLSREDAERARCAAGQKARDGADGLPWWRRLRRRPLAVYHTSLEAFLESFVARAVASSPRDAPASALPFLLVPAFDSFARTLAEERVKRPGDLLEGGEASPSLRL</sequence>
<feature type="region of interest" description="Disordered" evidence="1">
    <location>
        <begin position="287"/>
        <end position="315"/>
    </location>
</feature>
<evidence type="ECO:0000313" key="2">
    <source>
        <dbReference type="EMBL" id="PFH31207.1"/>
    </source>
</evidence>
<dbReference type="VEuPathDB" id="ToxoDB:BESB_030810"/>
<dbReference type="EMBL" id="NWUJ01000016">
    <property type="protein sequence ID" value="PFH31207.1"/>
    <property type="molecule type" value="Genomic_DNA"/>
</dbReference>